<dbReference type="CDD" id="cd01949">
    <property type="entry name" value="GGDEF"/>
    <property type="match status" value="1"/>
</dbReference>
<proteinExistence type="predicted"/>
<dbReference type="EC" id="2.7.7.65" evidence="1"/>
<evidence type="ECO:0000256" key="3">
    <source>
        <dbReference type="SAM" id="MobiDB-lite"/>
    </source>
</evidence>
<feature type="transmembrane region" description="Helical" evidence="4">
    <location>
        <begin position="36"/>
        <end position="54"/>
    </location>
</feature>
<dbReference type="Pfam" id="PF00990">
    <property type="entry name" value="GGDEF"/>
    <property type="match status" value="1"/>
</dbReference>
<comment type="caution">
    <text evidence="6">The sequence shown here is derived from an EMBL/GenBank/DDBJ whole genome shotgun (WGS) entry which is preliminary data.</text>
</comment>
<dbReference type="InterPro" id="IPR000160">
    <property type="entry name" value="GGDEF_dom"/>
</dbReference>
<dbReference type="RefSeq" id="WP_306727594.1">
    <property type="nucleotide sequence ID" value="NZ_JAVDDT010000002.1"/>
</dbReference>
<keyword evidence="4" id="KW-0472">Membrane</keyword>
<keyword evidence="4" id="KW-0812">Transmembrane</keyword>
<dbReference type="SMART" id="SM00267">
    <property type="entry name" value="GGDEF"/>
    <property type="match status" value="1"/>
</dbReference>
<feature type="transmembrane region" description="Helical" evidence="4">
    <location>
        <begin position="197"/>
        <end position="221"/>
    </location>
</feature>
<dbReference type="Proteomes" id="UP001239019">
    <property type="component" value="Unassembled WGS sequence"/>
</dbReference>
<feature type="transmembrane region" description="Helical" evidence="4">
    <location>
        <begin position="108"/>
        <end position="126"/>
    </location>
</feature>
<evidence type="ECO:0000313" key="7">
    <source>
        <dbReference type="Proteomes" id="UP001239019"/>
    </source>
</evidence>
<keyword evidence="7" id="KW-1185">Reference proteome</keyword>
<keyword evidence="6" id="KW-0548">Nucleotidyltransferase</keyword>
<dbReference type="PANTHER" id="PTHR45138:SF9">
    <property type="entry name" value="DIGUANYLATE CYCLASE DGCM-RELATED"/>
    <property type="match status" value="1"/>
</dbReference>
<feature type="transmembrane region" description="Helical" evidence="4">
    <location>
        <begin position="146"/>
        <end position="168"/>
    </location>
</feature>
<dbReference type="PROSITE" id="PS50887">
    <property type="entry name" value="GGDEF"/>
    <property type="match status" value="1"/>
</dbReference>
<dbReference type="NCBIfam" id="TIGR00254">
    <property type="entry name" value="GGDEF"/>
    <property type="match status" value="1"/>
</dbReference>
<protein>
    <recommendedName>
        <fullName evidence="1">diguanylate cyclase</fullName>
        <ecNumber evidence="1">2.7.7.65</ecNumber>
    </recommendedName>
</protein>
<dbReference type="InterPro" id="IPR043128">
    <property type="entry name" value="Rev_trsase/Diguanyl_cyclase"/>
</dbReference>
<dbReference type="PANTHER" id="PTHR45138">
    <property type="entry name" value="REGULATORY COMPONENTS OF SENSORY TRANSDUCTION SYSTEM"/>
    <property type="match status" value="1"/>
</dbReference>
<dbReference type="InterPro" id="IPR050469">
    <property type="entry name" value="Diguanylate_Cyclase"/>
</dbReference>
<feature type="region of interest" description="Disordered" evidence="3">
    <location>
        <begin position="320"/>
        <end position="340"/>
    </location>
</feature>
<reference evidence="6 7" key="1">
    <citation type="submission" date="2023-08" db="EMBL/GenBank/DDBJ databases">
        <title>Whole-genome sequencing of halo(alkali)philic microorganisms from hypersaline lakes.</title>
        <authorList>
            <person name="Sorokin D.Y."/>
            <person name="Abbas B."/>
            <person name="Merkel A.Y."/>
        </authorList>
    </citation>
    <scope>NUCLEOTIDE SEQUENCE [LARGE SCALE GENOMIC DNA]</scope>
    <source>
        <strain evidence="6 7">AB-CW4</strain>
    </source>
</reference>
<comment type="catalytic activity">
    <reaction evidence="2">
        <text>2 GTP = 3',3'-c-di-GMP + 2 diphosphate</text>
        <dbReference type="Rhea" id="RHEA:24898"/>
        <dbReference type="ChEBI" id="CHEBI:33019"/>
        <dbReference type="ChEBI" id="CHEBI:37565"/>
        <dbReference type="ChEBI" id="CHEBI:58805"/>
        <dbReference type="EC" id="2.7.7.65"/>
    </reaction>
</comment>
<evidence type="ECO:0000313" key="6">
    <source>
        <dbReference type="EMBL" id="MDQ2069100.1"/>
    </source>
</evidence>
<sequence>MRRLFFPLLPALLIPAPLLLWQAVIADSLGIGPGFWEALLACLAVAAVLLGLLFSQWRVGAVCLLLLSYYLAAFHLDARAEALLPLAALMTTAGFGVLALLPERGPLGPGPATVAGLLIILLAMWLRDLPAPALLDQALFNTGGTLVWNPVLLLSLVMAVVVTAFQLWRPTPMRAVFLAGLLILLPLSQGTPDRAQALTLGGAAILLIWVGLLAHAWRLAFIDELTGLPNRRALELRLRQRHSPLVMVDVDHFKRFNDRYGHDAGDQVLRRVADRLAAAGGGFRAYRYGGEEFTLLLPRRDIKRLQARLDSLRKSIAEHPFHLRGQSRDKRQRGQGGGRGIKITASFGLALPRPGETVQDAMKRADQALYRAKKKGRNRVEIDH</sequence>
<feature type="transmembrane region" description="Helical" evidence="4">
    <location>
        <begin position="175"/>
        <end position="191"/>
    </location>
</feature>
<gene>
    <name evidence="6" type="ORF">RBH19_04355</name>
</gene>
<keyword evidence="4" id="KW-1133">Transmembrane helix</keyword>
<evidence type="ECO:0000256" key="1">
    <source>
        <dbReference type="ARBA" id="ARBA00012528"/>
    </source>
</evidence>
<feature type="transmembrane region" description="Helical" evidence="4">
    <location>
        <begin position="59"/>
        <end position="76"/>
    </location>
</feature>
<dbReference type="InterPro" id="IPR029787">
    <property type="entry name" value="Nucleotide_cyclase"/>
</dbReference>
<feature type="domain" description="GGDEF" evidence="5">
    <location>
        <begin position="241"/>
        <end position="384"/>
    </location>
</feature>
<evidence type="ECO:0000256" key="4">
    <source>
        <dbReference type="SAM" id="Phobius"/>
    </source>
</evidence>
<dbReference type="Gene3D" id="3.30.70.270">
    <property type="match status" value="1"/>
</dbReference>
<dbReference type="EMBL" id="JAVDDT010000002">
    <property type="protein sequence ID" value="MDQ2069100.1"/>
    <property type="molecule type" value="Genomic_DNA"/>
</dbReference>
<dbReference type="SUPFAM" id="SSF55073">
    <property type="entry name" value="Nucleotide cyclase"/>
    <property type="match status" value="1"/>
</dbReference>
<dbReference type="GO" id="GO:0052621">
    <property type="term" value="F:diguanylate cyclase activity"/>
    <property type="evidence" value="ECO:0007669"/>
    <property type="project" value="UniProtKB-EC"/>
</dbReference>
<name>A0ABU0W6L1_9GAMM</name>
<feature type="transmembrane region" description="Helical" evidence="4">
    <location>
        <begin position="82"/>
        <end position="101"/>
    </location>
</feature>
<evidence type="ECO:0000259" key="5">
    <source>
        <dbReference type="PROSITE" id="PS50887"/>
    </source>
</evidence>
<accession>A0ABU0W6L1</accession>
<keyword evidence="6" id="KW-0808">Transferase</keyword>
<evidence type="ECO:0000256" key="2">
    <source>
        <dbReference type="ARBA" id="ARBA00034247"/>
    </source>
</evidence>
<feature type="compositionally biased region" description="Basic and acidic residues" evidence="3">
    <location>
        <begin position="320"/>
        <end position="329"/>
    </location>
</feature>
<organism evidence="6 7">
    <name type="scientific">Natronospira bacteriovora</name>
    <dbReference type="NCBI Taxonomy" id="3069753"/>
    <lineage>
        <taxon>Bacteria</taxon>
        <taxon>Pseudomonadati</taxon>
        <taxon>Pseudomonadota</taxon>
        <taxon>Gammaproteobacteria</taxon>
        <taxon>Natronospirales</taxon>
        <taxon>Natronospiraceae</taxon>
        <taxon>Natronospira</taxon>
    </lineage>
</organism>